<keyword evidence="4 9" id="KW-0808">Transferase</keyword>
<dbReference type="Pfam" id="PF03062">
    <property type="entry name" value="MBOAT"/>
    <property type="match status" value="1"/>
</dbReference>
<keyword evidence="5 10" id="KW-0812">Transmembrane</keyword>
<keyword evidence="8 9" id="KW-0012">Acyltransferase</keyword>
<evidence type="ECO:0000256" key="7">
    <source>
        <dbReference type="ARBA" id="ARBA00023136"/>
    </source>
</evidence>
<gene>
    <name evidence="11" type="ORF">ACFPQ4_23605</name>
</gene>
<proteinExistence type="inferred from homology"/>
<keyword evidence="12" id="KW-1185">Reference proteome</keyword>
<dbReference type="Proteomes" id="UP001596108">
    <property type="component" value="Unassembled WGS sequence"/>
</dbReference>
<evidence type="ECO:0000256" key="8">
    <source>
        <dbReference type="ARBA" id="ARBA00023315"/>
    </source>
</evidence>
<sequence>MWYLNASTILSLLGIAIVLSLLSLWKGRTGRFARQSVLLLFSVAFIAVYSAKLAVFSVLYVSANYAFYRLILGSSQALRKPIFVLSIIANIAALFALRLFADGTFQNAWFAPVILLGLVYTLLKVINTFFHAYYVAEKPAPRLDEYASYLLFIPTFTSGPIMRFHEFLRDLRANKPVTAETIESSIKRIIRGLFKKLVIVSLMMDAYQKLVEGDMNALDSGCALLVFYVLLYFDFSGYSDIAIGFGRLMGIDVPENFKKPFSSPTLTQFWRNWHATLGDWFREHVFQMFASKSQSRLFSAFMALFVMVLVGLWHGIGILFILWGLYHGVLLALENVLRQTTVNKRKTPKLEYWTRCVIVNLFVAFGTIFFSSTPEMAEKIVKGFLHW</sequence>
<evidence type="ECO:0000256" key="2">
    <source>
        <dbReference type="ARBA" id="ARBA00010323"/>
    </source>
</evidence>
<name>A0ABW0R622_9BACL</name>
<dbReference type="EMBL" id="JBHSNC010000057">
    <property type="protein sequence ID" value="MFC5532413.1"/>
    <property type="molecule type" value="Genomic_DNA"/>
</dbReference>
<reference evidence="12" key="1">
    <citation type="journal article" date="2019" name="Int. J. Syst. Evol. Microbiol.">
        <title>The Global Catalogue of Microorganisms (GCM) 10K type strain sequencing project: providing services to taxonomists for standard genome sequencing and annotation.</title>
        <authorList>
            <consortium name="The Broad Institute Genomics Platform"/>
            <consortium name="The Broad Institute Genome Sequencing Center for Infectious Disease"/>
            <person name="Wu L."/>
            <person name="Ma J."/>
        </authorList>
    </citation>
    <scope>NUCLEOTIDE SEQUENCE [LARGE SCALE GENOMIC DNA]</scope>
    <source>
        <strain evidence="12">CGMCC 1.18578</strain>
    </source>
</reference>
<accession>A0ABW0R622</accession>
<dbReference type="InterPro" id="IPR024194">
    <property type="entry name" value="Ac/AlaTfrase_AlgI/DltB"/>
</dbReference>
<comment type="caution">
    <text evidence="11">The sequence shown here is derived from an EMBL/GenBank/DDBJ whole genome shotgun (WGS) entry which is preliminary data.</text>
</comment>
<keyword evidence="7 9" id="KW-0472">Membrane</keyword>
<dbReference type="InterPro" id="IPR004299">
    <property type="entry name" value="MBOAT_fam"/>
</dbReference>
<dbReference type="PIRSF" id="PIRSF016636">
    <property type="entry name" value="AlgI_DltB"/>
    <property type="match status" value="1"/>
</dbReference>
<dbReference type="GO" id="GO:0016746">
    <property type="term" value="F:acyltransferase activity"/>
    <property type="evidence" value="ECO:0007669"/>
    <property type="project" value="UniProtKB-KW"/>
</dbReference>
<feature type="transmembrane region" description="Helical" evidence="10">
    <location>
        <begin position="113"/>
        <end position="134"/>
    </location>
</feature>
<dbReference type="PANTHER" id="PTHR13285:SF23">
    <property type="entry name" value="TEICHOIC ACID D-ALANYLTRANSFERASE"/>
    <property type="match status" value="1"/>
</dbReference>
<comment type="similarity">
    <text evidence="2 9">Belongs to the membrane-bound acyltransferase family.</text>
</comment>
<feature type="transmembrane region" description="Helical" evidence="10">
    <location>
        <begin position="352"/>
        <end position="370"/>
    </location>
</feature>
<keyword evidence="3 9" id="KW-1003">Cell membrane</keyword>
<feature type="transmembrane region" description="Helical" evidence="10">
    <location>
        <begin position="82"/>
        <end position="101"/>
    </location>
</feature>
<dbReference type="EC" id="2.3.-.-" evidence="11"/>
<comment type="subcellular location">
    <subcellularLocation>
        <location evidence="1">Cell membrane</location>
        <topology evidence="1">Multi-pass membrane protein</topology>
    </subcellularLocation>
</comment>
<evidence type="ECO:0000256" key="9">
    <source>
        <dbReference type="PIRNR" id="PIRNR016636"/>
    </source>
</evidence>
<evidence type="ECO:0000256" key="3">
    <source>
        <dbReference type="ARBA" id="ARBA00022475"/>
    </source>
</evidence>
<dbReference type="PANTHER" id="PTHR13285">
    <property type="entry name" value="ACYLTRANSFERASE"/>
    <property type="match status" value="1"/>
</dbReference>
<dbReference type="InterPro" id="IPR051085">
    <property type="entry name" value="MB_O-acyltransferase"/>
</dbReference>
<evidence type="ECO:0000256" key="6">
    <source>
        <dbReference type="ARBA" id="ARBA00022989"/>
    </source>
</evidence>
<organism evidence="11 12">
    <name type="scientific">Cohnella yongneupensis</name>
    <dbReference type="NCBI Taxonomy" id="425006"/>
    <lineage>
        <taxon>Bacteria</taxon>
        <taxon>Bacillati</taxon>
        <taxon>Bacillota</taxon>
        <taxon>Bacilli</taxon>
        <taxon>Bacillales</taxon>
        <taxon>Paenibacillaceae</taxon>
        <taxon>Cohnella</taxon>
    </lineage>
</organism>
<evidence type="ECO:0000256" key="4">
    <source>
        <dbReference type="ARBA" id="ARBA00022679"/>
    </source>
</evidence>
<dbReference type="RefSeq" id="WP_378114379.1">
    <property type="nucleotide sequence ID" value="NZ_JBHSNC010000057.1"/>
</dbReference>
<keyword evidence="6 10" id="KW-1133">Transmembrane helix</keyword>
<feature type="transmembrane region" description="Helical" evidence="10">
    <location>
        <begin position="37"/>
        <end position="62"/>
    </location>
</feature>
<protein>
    <submittedName>
        <fullName evidence="11">MBOAT family O-acyltransferase</fullName>
        <ecNumber evidence="11">2.3.-.-</ecNumber>
    </submittedName>
</protein>
<feature type="transmembrane region" description="Helical" evidence="10">
    <location>
        <begin position="6"/>
        <end position="25"/>
    </location>
</feature>
<evidence type="ECO:0000256" key="1">
    <source>
        <dbReference type="ARBA" id="ARBA00004651"/>
    </source>
</evidence>
<evidence type="ECO:0000313" key="12">
    <source>
        <dbReference type="Proteomes" id="UP001596108"/>
    </source>
</evidence>
<evidence type="ECO:0000256" key="5">
    <source>
        <dbReference type="ARBA" id="ARBA00022692"/>
    </source>
</evidence>
<evidence type="ECO:0000313" key="11">
    <source>
        <dbReference type="EMBL" id="MFC5532413.1"/>
    </source>
</evidence>
<feature type="transmembrane region" description="Helical" evidence="10">
    <location>
        <begin position="297"/>
        <end position="326"/>
    </location>
</feature>
<evidence type="ECO:0000256" key="10">
    <source>
        <dbReference type="SAM" id="Phobius"/>
    </source>
</evidence>